<dbReference type="GeneID" id="55003838"/>
<keyword evidence="2" id="KW-1185">Reference proteome</keyword>
<reference evidence="1 2" key="1">
    <citation type="submission" date="2018-08" db="EMBL/GenBank/DDBJ databases">
        <authorList>
            <person name="Pathak A."/>
            <person name="Staton O.A."/>
            <person name="Aldaher A.R."/>
            <person name="Baird K.M."/>
            <person name="Borah A."/>
            <person name="Haggard G.E."/>
            <person name="Meesala S."/>
            <person name="Nealy S.L."/>
            <person name="Ramdas R."/>
            <person name="Rocha M."/>
            <person name="Sristi D."/>
            <person name="Thukral S."/>
            <person name="Walls C.E."/>
            <person name="Waqas M."/>
            <person name="Williams M.R."/>
            <person name="Winters A.K."/>
            <person name="Sahawneh K.J."/>
            <person name="Monti D.L."/>
            <person name="Garlena R.A."/>
            <person name="Russell D.A."/>
            <person name="Pope W.H."/>
            <person name="Jacobs-Sera D."/>
            <person name="Hatfull G.F."/>
        </authorList>
    </citation>
    <scope>NUCLEOTIDE SEQUENCE [LARGE SCALE GENOMIC DNA]</scope>
</reference>
<evidence type="ECO:0000313" key="2">
    <source>
        <dbReference type="Proteomes" id="UP000280497"/>
    </source>
</evidence>
<dbReference type="EMBL" id="MH727560">
    <property type="protein sequence ID" value="AYB70541.1"/>
    <property type="molecule type" value="Genomic_DNA"/>
</dbReference>
<dbReference type="Proteomes" id="UP000280497">
    <property type="component" value="Segment"/>
</dbReference>
<dbReference type="RefSeq" id="YP_009812768.1">
    <property type="nucleotide sequence ID" value="NC_048069.1"/>
</dbReference>
<dbReference type="KEGG" id="vg:55003838"/>
<evidence type="ECO:0000313" key="1">
    <source>
        <dbReference type="EMBL" id="AYB70541.1"/>
    </source>
</evidence>
<sequence length="80" mass="8721">MENNRIGYTKTAAKIYDGIGEKARLLETLNEDGQGTVEVFLDGTIRFTVNKAVRIIPGSKIGRVDFEKGKAPKRGPVISA</sequence>
<organism evidence="1 2">
    <name type="scientific">Corynebacterium phage SamW</name>
    <dbReference type="NCBI Taxonomy" id="2301601"/>
    <lineage>
        <taxon>Viruses</taxon>
        <taxon>Duplodnaviria</taxon>
        <taxon>Heunggongvirae</taxon>
        <taxon>Uroviricota</taxon>
        <taxon>Caudoviricetes</taxon>
        <taxon>Samwavirus</taxon>
        <taxon>Samwavirus samW</taxon>
    </lineage>
</organism>
<accession>A0A385UG00</accession>
<name>A0A385UG00_9CAUD</name>
<protein>
    <submittedName>
        <fullName evidence="1">Uncharacterized protein</fullName>
    </submittedName>
</protein>
<proteinExistence type="predicted"/>
<gene>
    <name evidence="1" type="primary">59</name>
    <name evidence="1" type="ORF">SAMW_59</name>
</gene>